<evidence type="ECO:0000256" key="6">
    <source>
        <dbReference type="SAM" id="Phobius"/>
    </source>
</evidence>
<dbReference type="InterPro" id="IPR001123">
    <property type="entry name" value="LeuE-type"/>
</dbReference>
<proteinExistence type="predicted"/>
<evidence type="ECO:0000256" key="1">
    <source>
        <dbReference type="ARBA" id="ARBA00004651"/>
    </source>
</evidence>
<dbReference type="GO" id="GO:0005886">
    <property type="term" value="C:plasma membrane"/>
    <property type="evidence" value="ECO:0007669"/>
    <property type="project" value="UniProtKB-SubCell"/>
</dbReference>
<dbReference type="EMBL" id="JACHOO010000012">
    <property type="protein sequence ID" value="MBB5755044.1"/>
    <property type="molecule type" value="Genomic_DNA"/>
</dbReference>
<comment type="caution">
    <text evidence="7">The sequence shown here is derived from an EMBL/GenBank/DDBJ whole genome shotgun (WGS) entry which is preliminary data.</text>
</comment>
<name>A0A7W9FQJ9_9HYPH</name>
<keyword evidence="3 6" id="KW-0812">Transmembrane</keyword>
<gene>
    <name evidence="7" type="ORF">GGQ63_004142</name>
</gene>
<keyword evidence="8" id="KW-1185">Reference proteome</keyword>
<evidence type="ECO:0000256" key="3">
    <source>
        <dbReference type="ARBA" id="ARBA00022692"/>
    </source>
</evidence>
<evidence type="ECO:0000256" key="5">
    <source>
        <dbReference type="ARBA" id="ARBA00023136"/>
    </source>
</evidence>
<evidence type="ECO:0000313" key="8">
    <source>
        <dbReference type="Proteomes" id="UP000523821"/>
    </source>
</evidence>
<dbReference type="PANTHER" id="PTHR30086:SF20">
    <property type="entry name" value="ARGININE EXPORTER PROTEIN ARGO-RELATED"/>
    <property type="match status" value="1"/>
</dbReference>
<dbReference type="Proteomes" id="UP000523821">
    <property type="component" value="Unassembled WGS sequence"/>
</dbReference>
<dbReference type="PANTHER" id="PTHR30086">
    <property type="entry name" value="ARGININE EXPORTER PROTEIN ARGO"/>
    <property type="match status" value="1"/>
</dbReference>
<feature type="transmembrane region" description="Helical" evidence="6">
    <location>
        <begin position="139"/>
        <end position="165"/>
    </location>
</feature>
<feature type="transmembrane region" description="Helical" evidence="6">
    <location>
        <begin position="40"/>
        <end position="61"/>
    </location>
</feature>
<dbReference type="GO" id="GO:0033228">
    <property type="term" value="P:cysteine export across plasma membrane"/>
    <property type="evidence" value="ECO:0007669"/>
    <property type="project" value="TreeGrafter"/>
</dbReference>
<feature type="transmembrane region" description="Helical" evidence="6">
    <location>
        <begin position="68"/>
        <end position="86"/>
    </location>
</feature>
<keyword evidence="2" id="KW-1003">Cell membrane</keyword>
<organism evidence="7 8">
    <name type="scientific">Prosthecomicrobium pneumaticum</name>
    <dbReference type="NCBI Taxonomy" id="81895"/>
    <lineage>
        <taxon>Bacteria</taxon>
        <taxon>Pseudomonadati</taxon>
        <taxon>Pseudomonadota</taxon>
        <taxon>Alphaproteobacteria</taxon>
        <taxon>Hyphomicrobiales</taxon>
        <taxon>Kaistiaceae</taxon>
        <taxon>Prosthecomicrobium</taxon>
    </lineage>
</organism>
<evidence type="ECO:0000256" key="2">
    <source>
        <dbReference type="ARBA" id="ARBA00022475"/>
    </source>
</evidence>
<feature type="transmembrane region" description="Helical" evidence="6">
    <location>
        <begin position="177"/>
        <end position="196"/>
    </location>
</feature>
<dbReference type="RefSeq" id="WP_183858474.1">
    <property type="nucleotide sequence ID" value="NZ_JACHOO010000012.1"/>
</dbReference>
<comment type="subcellular location">
    <subcellularLocation>
        <location evidence="1">Cell membrane</location>
        <topology evidence="1">Multi-pass membrane protein</topology>
    </subcellularLocation>
</comment>
<evidence type="ECO:0000313" key="7">
    <source>
        <dbReference type="EMBL" id="MBB5755044.1"/>
    </source>
</evidence>
<dbReference type="Pfam" id="PF01810">
    <property type="entry name" value="LysE"/>
    <property type="match status" value="1"/>
</dbReference>
<reference evidence="7 8" key="1">
    <citation type="submission" date="2020-08" db="EMBL/GenBank/DDBJ databases">
        <title>Genomic Encyclopedia of Type Strains, Phase IV (KMG-IV): sequencing the most valuable type-strain genomes for metagenomic binning, comparative biology and taxonomic classification.</title>
        <authorList>
            <person name="Goeker M."/>
        </authorList>
    </citation>
    <scope>NUCLEOTIDE SEQUENCE [LARGE SCALE GENOMIC DNA]</scope>
    <source>
        <strain evidence="7 8">DSM 16268</strain>
    </source>
</reference>
<keyword evidence="4 6" id="KW-1133">Transmembrane helix</keyword>
<dbReference type="GO" id="GO:0015171">
    <property type="term" value="F:amino acid transmembrane transporter activity"/>
    <property type="evidence" value="ECO:0007669"/>
    <property type="project" value="TreeGrafter"/>
</dbReference>
<sequence length="197" mass="20791">METFLSMLGFALVTTATPGPNNMMVMISGANFGLRRSVPHILGIAVGFPVMLLGVGLGLGAVFTAFPLLHAVLKYVAFAWLLYLAWKLARAGRPDVSGAAAAKPLSFLAAAGFQWVNPKAWMMGLSAATLYLPEGQDPLLPLAVLVGLFILATAPICTVWCLFGTAIARLLGTPGRIAAFNWTMAALLVVSMIPTLF</sequence>
<evidence type="ECO:0000256" key="4">
    <source>
        <dbReference type="ARBA" id="ARBA00022989"/>
    </source>
</evidence>
<dbReference type="AlphaFoldDB" id="A0A7W9FQJ9"/>
<protein>
    <submittedName>
        <fullName evidence="7">Threonine/homoserine/homoserine lactone efflux protein</fullName>
    </submittedName>
</protein>
<keyword evidence="5 6" id="KW-0472">Membrane</keyword>
<accession>A0A7W9FQJ9</accession>